<dbReference type="GO" id="GO:0015074">
    <property type="term" value="P:DNA integration"/>
    <property type="evidence" value="ECO:0007669"/>
    <property type="project" value="UniProtKB-KW"/>
</dbReference>
<dbReference type="GO" id="GO:0003677">
    <property type="term" value="F:DNA binding"/>
    <property type="evidence" value="ECO:0007669"/>
    <property type="project" value="UniProtKB-UniRule"/>
</dbReference>
<evidence type="ECO:0000256" key="2">
    <source>
        <dbReference type="ARBA" id="ARBA00022908"/>
    </source>
</evidence>
<dbReference type="Pfam" id="PF00589">
    <property type="entry name" value="Phage_integrase"/>
    <property type="match status" value="1"/>
</dbReference>
<dbReference type="Pfam" id="PF13495">
    <property type="entry name" value="Phage_int_SAM_4"/>
    <property type="match status" value="1"/>
</dbReference>
<evidence type="ECO:0000259" key="6">
    <source>
        <dbReference type="PROSITE" id="PS51898"/>
    </source>
</evidence>
<dbReference type="OrthoDB" id="8701461at2"/>
<keyword evidence="2" id="KW-0229">DNA integration</keyword>
<dbReference type="PANTHER" id="PTHR30349">
    <property type="entry name" value="PHAGE INTEGRASE-RELATED"/>
    <property type="match status" value="1"/>
</dbReference>
<dbReference type="InterPro" id="IPR004107">
    <property type="entry name" value="Integrase_SAM-like_N"/>
</dbReference>
<proteinExistence type="inferred from homology"/>
<evidence type="ECO:0000256" key="1">
    <source>
        <dbReference type="ARBA" id="ARBA00008857"/>
    </source>
</evidence>
<keyword evidence="4" id="KW-0233">DNA recombination</keyword>
<gene>
    <name evidence="8" type="ORF">D3878_00745</name>
</gene>
<dbReference type="EMBL" id="QYUQ01000002">
    <property type="protein sequence ID" value="RJG00283.1"/>
    <property type="molecule type" value="Genomic_DNA"/>
</dbReference>
<keyword evidence="3 5" id="KW-0238">DNA-binding</keyword>
<dbReference type="PROSITE" id="PS51898">
    <property type="entry name" value="TYR_RECOMBINASE"/>
    <property type="match status" value="1"/>
</dbReference>
<dbReference type="InterPro" id="IPR050090">
    <property type="entry name" value="Tyrosine_recombinase_XerCD"/>
</dbReference>
<feature type="domain" description="Tyr recombinase" evidence="6">
    <location>
        <begin position="98"/>
        <end position="273"/>
    </location>
</feature>
<evidence type="ECO:0000256" key="3">
    <source>
        <dbReference type="ARBA" id="ARBA00023125"/>
    </source>
</evidence>
<evidence type="ECO:0000256" key="4">
    <source>
        <dbReference type="ARBA" id="ARBA00023172"/>
    </source>
</evidence>
<dbReference type="InterPro" id="IPR044068">
    <property type="entry name" value="CB"/>
</dbReference>
<sequence length="282" mass="31752">MSPLRKQMQADMVLRGLAARTQEAYIAAVAGLAGYYNRSPEQLSQEDVQQYLLHLIEEHKLSWSTTNQAACALRFLFHITLKQPAAEFTIPNRKAPARLPEILSRDEVHRILDGCSNLRHRALLMTTYAAGLRVTETCRLKVGDIDSERMMLRVANGKGGKDRYTLLSPLLLDTLRQYWRTRPSQDWLFPRTDGSQPIGISQVQKMYYAAKRRAGVTKAGGIHGLRHAFATHLLEAGVDIHTIGRLMGHDKITTTARYLHLQGQVARTDSPLDLLSSLLSKR</sequence>
<accession>A0A3A3FVQ9</accession>
<dbReference type="InterPro" id="IPR010998">
    <property type="entry name" value="Integrase_recombinase_N"/>
</dbReference>
<dbReference type="InterPro" id="IPR011010">
    <property type="entry name" value="DNA_brk_join_enz"/>
</dbReference>
<name>A0A3A3FVQ9_9BURK</name>
<evidence type="ECO:0000256" key="5">
    <source>
        <dbReference type="PROSITE-ProRule" id="PRU01248"/>
    </source>
</evidence>
<dbReference type="PROSITE" id="PS51900">
    <property type="entry name" value="CB"/>
    <property type="match status" value="1"/>
</dbReference>
<dbReference type="RefSeq" id="WP_119783737.1">
    <property type="nucleotide sequence ID" value="NZ_QYUQ01000002.1"/>
</dbReference>
<dbReference type="Proteomes" id="UP000266327">
    <property type="component" value="Unassembled WGS sequence"/>
</dbReference>
<keyword evidence="9" id="KW-1185">Reference proteome</keyword>
<comment type="similarity">
    <text evidence="1">Belongs to the 'phage' integrase family.</text>
</comment>
<protein>
    <submittedName>
        <fullName evidence="8">Integrase</fullName>
    </submittedName>
</protein>
<dbReference type="InterPro" id="IPR002104">
    <property type="entry name" value="Integrase_catalytic"/>
</dbReference>
<evidence type="ECO:0000313" key="8">
    <source>
        <dbReference type="EMBL" id="RJG00283.1"/>
    </source>
</evidence>
<reference evidence="9" key="1">
    <citation type="submission" date="2018-09" db="EMBL/GenBank/DDBJ databases">
        <authorList>
            <person name="Zhu H."/>
        </authorList>
    </citation>
    <scope>NUCLEOTIDE SEQUENCE [LARGE SCALE GENOMIC DNA]</scope>
    <source>
        <strain evidence="9">K1S02-23</strain>
    </source>
</reference>
<comment type="caution">
    <text evidence="8">The sequence shown here is derived from an EMBL/GenBank/DDBJ whole genome shotgun (WGS) entry which is preliminary data.</text>
</comment>
<dbReference type="SUPFAM" id="SSF56349">
    <property type="entry name" value="DNA breaking-rejoining enzymes"/>
    <property type="match status" value="1"/>
</dbReference>
<dbReference type="GO" id="GO:0006310">
    <property type="term" value="P:DNA recombination"/>
    <property type="evidence" value="ECO:0007669"/>
    <property type="project" value="UniProtKB-KW"/>
</dbReference>
<evidence type="ECO:0000313" key="9">
    <source>
        <dbReference type="Proteomes" id="UP000266327"/>
    </source>
</evidence>
<feature type="domain" description="Core-binding (CB)" evidence="7">
    <location>
        <begin position="1"/>
        <end position="81"/>
    </location>
</feature>
<dbReference type="PANTHER" id="PTHR30349:SF64">
    <property type="entry name" value="PROPHAGE INTEGRASE INTD-RELATED"/>
    <property type="match status" value="1"/>
</dbReference>
<organism evidence="8 9">
    <name type="scientific">Noviherbaspirillum sedimenti</name>
    <dbReference type="NCBI Taxonomy" id="2320865"/>
    <lineage>
        <taxon>Bacteria</taxon>
        <taxon>Pseudomonadati</taxon>
        <taxon>Pseudomonadota</taxon>
        <taxon>Betaproteobacteria</taxon>
        <taxon>Burkholderiales</taxon>
        <taxon>Oxalobacteraceae</taxon>
        <taxon>Noviherbaspirillum</taxon>
    </lineage>
</organism>
<dbReference type="InterPro" id="IPR013762">
    <property type="entry name" value="Integrase-like_cat_sf"/>
</dbReference>
<dbReference type="Gene3D" id="1.10.443.10">
    <property type="entry name" value="Intergrase catalytic core"/>
    <property type="match status" value="1"/>
</dbReference>
<evidence type="ECO:0000259" key="7">
    <source>
        <dbReference type="PROSITE" id="PS51900"/>
    </source>
</evidence>
<dbReference type="AlphaFoldDB" id="A0A3A3FVQ9"/>
<dbReference type="Gene3D" id="1.10.150.130">
    <property type="match status" value="1"/>
</dbReference>